<feature type="region of interest" description="Disordered" evidence="1">
    <location>
        <begin position="1"/>
        <end position="22"/>
    </location>
</feature>
<dbReference type="CDD" id="cd00093">
    <property type="entry name" value="HTH_XRE"/>
    <property type="match status" value="1"/>
</dbReference>
<dbReference type="SUPFAM" id="SSF47413">
    <property type="entry name" value="lambda repressor-like DNA-binding domains"/>
    <property type="match status" value="1"/>
</dbReference>
<dbReference type="InterPro" id="IPR001387">
    <property type="entry name" value="Cro/C1-type_HTH"/>
</dbReference>
<gene>
    <name evidence="3" type="ORF">GCM10009838_20820</name>
</gene>
<evidence type="ECO:0000313" key="4">
    <source>
        <dbReference type="Proteomes" id="UP001499854"/>
    </source>
</evidence>
<organism evidence="3 4">
    <name type="scientific">Catenulispora subtropica</name>
    <dbReference type="NCBI Taxonomy" id="450798"/>
    <lineage>
        <taxon>Bacteria</taxon>
        <taxon>Bacillati</taxon>
        <taxon>Actinomycetota</taxon>
        <taxon>Actinomycetes</taxon>
        <taxon>Catenulisporales</taxon>
        <taxon>Catenulisporaceae</taxon>
        <taxon>Catenulispora</taxon>
    </lineage>
</organism>
<dbReference type="PANTHER" id="PTHR43236">
    <property type="entry name" value="ANTITOXIN HIGA1"/>
    <property type="match status" value="1"/>
</dbReference>
<dbReference type="Proteomes" id="UP001499854">
    <property type="component" value="Unassembled WGS sequence"/>
</dbReference>
<comment type="caution">
    <text evidence="3">The sequence shown here is derived from an EMBL/GenBank/DDBJ whole genome shotgun (WGS) entry which is preliminary data.</text>
</comment>
<dbReference type="Pfam" id="PF01381">
    <property type="entry name" value="HTH_3"/>
    <property type="match status" value="1"/>
</dbReference>
<protein>
    <recommendedName>
        <fullName evidence="2">HTH cro/C1-type domain-containing protein</fullName>
    </recommendedName>
</protein>
<reference evidence="3 4" key="1">
    <citation type="journal article" date="2019" name="Int. J. Syst. Evol. Microbiol.">
        <title>The Global Catalogue of Microorganisms (GCM) 10K type strain sequencing project: providing services to taxonomists for standard genome sequencing and annotation.</title>
        <authorList>
            <consortium name="The Broad Institute Genomics Platform"/>
            <consortium name="The Broad Institute Genome Sequencing Center for Infectious Disease"/>
            <person name="Wu L."/>
            <person name="Ma J."/>
        </authorList>
    </citation>
    <scope>NUCLEOTIDE SEQUENCE [LARGE SCALE GENOMIC DNA]</scope>
    <source>
        <strain evidence="3 4">JCM 16013</strain>
    </source>
</reference>
<feature type="domain" description="HTH cro/C1-type" evidence="2">
    <location>
        <begin position="25"/>
        <end position="79"/>
    </location>
</feature>
<dbReference type="EMBL" id="BAAAQM010000009">
    <property type="protein sequence ID" value="GAA1963582.1"/>
    <property type="molecule type" value="Genomic_DNA"/>
</dbReference>
<dbReference type="Gene3D" id="1.10.260.40">
    <property type="entry name" value="lambda repressor-like DNA-binding domains"/>
    <property type="match status" value="1"/>
</dbReference>
<evidence type="ECO:0000256" key="1">
    <source>
        <dbReference type="SAM" id="MobiDB-lite"/>
    </source>
</evidence>
<dbReference type="PANTHER" id="PTHR43236:SF1">
    <property type="entry name" value="BLL7220 PROTEIN"/>
    <property type="match status" value="1"/>
</dbReference>
<dbReference type="PROSITE" id="PS50943">
    <property type="entry name" value="HTH_CROC1"/>
    <property type="match status" value="1"/>
</dbReference>
<proteinExistence type="predicted"/>
<dbReference type="InterPro" id="IPR052345">
    <property type="entry name" value="Rad_response_metalloprotease"/>
</dbReference>
<evidence type="ECO:0000313" key="3">
    <source>
        <dbReference type="EMBL" id="GAA1963582.1"/>
    </source>
</evidence>
<keyword evidence="4" id="KW-1185">Reference proteome</keyword>
<accession>A0ABN2R591</accession>
<dbReference type="RefSeq" id="WP_344656744.1">
    <property type="nucleotide sequence ID" value="NZ_BAAAQM010000009.1"/>
</dbReference>
<sequence length="136" mass="15543">MMEPDRQQSADSAEQGESRQLGERLKKVREYLNYTQQFVSERTGIPRSAVSDIERGERKVDSLELKKLARLYSYPVAFFLDADEDAAVGDHAIKAVARALNPLDETEREQVIQFAEFLRQRKAGQLEAEAESPEQR</sequence>
<name>A0ABN2R591_9ACTN</name>
<evidence type="ECO:0000259" key="2">
    <source>
        <dbReference type="PROSITE" id="PS50943"/>
    </source>
</evidence>
<dbReference type="SMART" id="SM00530">
    <property type="entry name" value="HTH_XRE"/>
    <property type="match status" value="1"/>
</dbReference>
<dbReference type="InterPro" id="IPR010982">
    <property type="entry name" value="Lambda_DNA-bd_dom_sf"/>
</dbReference>